<dbReference type="GO" id="GO:0008270">
    <property type="term" value="F:zinc ion binding"/>
    <property type="evidence" value="ECO:0007669"/>
    <property type="project" value="InterPro"/>
</dbReference>
<evidence type="ECO:0000256" key="2">
    <source>
        <dbReference type="ARBA" id="ARBA00023015"/>
    </source>
</evidence>
<organism evidence="8 9">
    <name type="scientific">Exophiala mesophila</name>
    <name type="common">Black yeast-like fungus</name>
    <dbReference type="NCBI Taxonomy" id="212818"/>
    <lineage>
        <taxon>Eukaryota</taxon>
        <taxon>Fungi</taxon>
        <taxon>Dikarya</taxon>
        <taxon>Ascomycota</taxon>
        <taxon>Pezizomycotina</taxon>
        <taxon>Eurotiomycetes</taxon>
        <taxon>Chaetothyriomycetidae</taxon>
        <taxon>Chaetothyriales</taxon>
        <taxon>Herpotrichiellaceae</taxon>
        <taxon>Exophiala</taxon>
    </lineage>
</organism>
<protein>
    <recommendedName>
        <fullName evidence="7">Xylanolytic transcriptional activator regulatory domain-containing protein</fullName>
    </recommendedName>
</protein>
<dbReference type="EMBL" id="KN847523">
    <property type="protein sequence ID" value="KIV92131.1"/>
    <property type="molecule type" value="Genomic_DNA"/>
</dbReference>
<feature type="coiled-coil region" evidence="6">
    <location>
        <begin position="389"/>
        <end position="416"/>
    </location>
</feature>
<dbReference type="PANTHER" id="PTHR47540:SF4">
    <property type="entry name" value="TRANSCRIPTION FACTOR RGLT"/>
    <property type="match status" value="1"/>
</dbReference>
<keyword evidence="9" id="KW-1185">Reference proteome</keyword>
<dbReference type="GO" id="GO:0005634">
    <property type="term" value="C:nucleus"/>
    <property type="evidence" value="ECO:0007669"/>
    <property type="project" value="UniProtKB-SubCell"/>
</dbReference>
<dbReference type="PANTHER" id="PTHR47540">
    <property type="entry name" value="THIAMINE REPRESSIBLE GENES REGULATORY PROTEIN THI5"/>
    <property type="match status" value="1"/>
</dbReference>
<dbReference type="GO" id="GO:0006351">
    <property type="term" value="P:DNA-templated transcription"/>
    <property type="evidence" value="ECO:0007669"/>
    <property type="project" value="InterPro"/>
</dbReference>
<dbReference type="GeneID" id="27324439"/>
<name>A0A0D1XV52_EXOME</name>
<keyword evidence="6" id="KW-0175">Coiled coil</keyword>
<evidence type="ECO:0000259" key="7">
    <source>
        <dbReference type="Pfam" id="PF04082"/>
    </source>
</evidence>
<evidence type="ECO:0000313" key="8">
    <source>
        <dbReference type="EMBL" id="KIV92131.1"/>
    </source>
</evidence>
<evidence type="ECO:0000256" key="5">
    <source>
        <dbReference type="ARBA" id="ARBA00023242"/>
    </source>
</evidence>
<dbReference type="HOGENOM" id="CLU_010084_2_0_1"/>
<gene>
    <name evidence="8" type="ORF">PV10_06594</name>
</gene>
<dbReference type="GO" id="GO:0045944">
    <property type="term" value="P:positive regulation of transcription by RNA polymerase II"/>
    <property type="evidence" value="ECO:0007669"/>
    <property type="project" value="TreeGrafter"/>
</dbReference>
<keyword evidence="3" id="KW-0238">DNA-binding</keyword>
<accession>A0A0D1XV52</accession>
<sequence length="669" mass="74806">MLEQHLRQAYLLLQSHAQHHPRSDQLSLKPVLDILNFGVAPSGPSNTVDWQDDLGRGSNINSMLAGCRRLISSPPWNTSLYGPLSETAFILRTLEIFNLDRAGVRQALLPILGIFDLPLPTTTEPKGHFNLPRLSLPWTPNNLPNRDDATRLLDSVFKRTHPCLDFLHEASFCSMVTILYSQSPEENDTRTQFLPLFHQAIALGYLWDRDWHRQHGCQVAMDSAMFHFKIGQKLLDTTQLDSLMSLQALLCSAIFLISTSRISRAYTILGLASSTAIRLGLHCDVTAKPNIAWQERSMRIAAFMSLGRLDLYASLMLDLPALLPDTVLDTGINTVYATLGHCSTRELDKNIEASIQHLELLRFTSTTRRAVFTDVTTGEAVESIDSNLLAALDERLRQWTQKISHLLAQVTQKERNSEISRHLEMACNFAQLSFYRPFLPYLRIMAEGKAIPLSHSRHALACIKLASTTITRLESNALAMPDVLLSWDTTYTLFLAIMCLVFLISAHKGTSRPSEAWKRCETGIRLLTKNACMENCATTCLKMLKEVVRQLNHTVDFDFDSIQDSTGRICAPKPSPRRSVVRRHSQDLDVWWNRAEAERTTKPSVLTGVTGSPRIPAIPSSLLQDQPMDVDAILAHAEDLAVGIDLEAVLNHGHDGSSTPLFLFAGTND</sequence>
<reference evidence="8 9" key="1">
    <citation type="submission" date="2015-01" db="EMBL/GenBank/DDBJ databases">
        <title>The Genome Sequence of Exophiala mesophila CBS40295.</title>
        <authorList>
            <consortium name="The Broad Institute Genomics Platform"/>
            <person name="Cuomo C."/>
            <person name="de Hoog S."/>
            <person name="Gorbushina A."/>
            <person name="Stielow B."/>
            <person name="Teixiera M."/>
            <person name="Abouelleil A."/>
            <person name="Chapman S.B."/>
            <person name="Priest M."/>
            <person name="Young S.K."/>
            <person name="Wortman J."/>
            <person name="Nusbaum C."/>
            <person name="Birren B."/>
        </authorList>
    </citation>
    <scope>NUCLEOTIDE SEQUENCE [LARGE SCALE GENOMIC DNA]</scope>
    <source>
        <strain evidence="8 9">CBS 40295</strain>
    </source>
</reference>
<dbReference type="RefSeq" id="XP_016223705.1">
    <property type="nucleotide sequence ID" value="XM_016371412.1"/>
</dbReference>
<evidence type="ECO:0000313" key="9">
    <source>
        <dbReference type="Proteomes" id="UP000054302"/>
    </source>
</evidence>
<evidence type="ECO:0000256" key="4">
    <source>
        <dbReference type="ARBA" id="ARBA00023163"/>
    </source>
</evidence>
<keyword evidence="5" id="KW-0539">Nucleus</keyword>
<dbReference type="Proteomes" id="UP000054302">
    <property type="component" value="Unassembled WGS sequence"/>
</dbReference>
<keyword evidence="4" id="KW-0804">Transcription</keyword>
<evidence type="ECO:0000256" key="6">
    <source>
        <dbReference type="SAM" id="Coils"/>
    </source>
</evidence>
<keyword evidence="2" id="KW-0805">Transcription regulation</keyword>
<feature type="domain" description="Xylanolytic transcriptional activator regulatory" evidence="7">
    <location>
        <begin position="157"/>
        <end position="329"/>
    </location>
</feature>
<proteinExistence type="predicted"/>
<comment type="subcellular location">
    <subcellularLocation>
        <location evidence="1">Nucleus</location>
    </subcellularLocation>
</comment>
<dbReference type="InterPro" id="IPR007219">
    <property type="entry name" value="XnlR_reg_dom"/>
</dbReference>
<dbReference type="GO" id="GO:0043565">
    <property type="term" value="F:sequence-specific DNA binding"/>
    <property type="evidence" value="ECO:0007669"/>
    <property type="project" value="TreeGrafter"/>
</dbReference>
<evidence type="ECO:0000256" key="3">
    <source>
        <dbReference type="ARBA" id="ARBA00023125"/>
    </source>
</evidence>
<evidence type="ECO:0000256" key="1">
    <source>
        <dbReference type="ARBA" id="ARBA00004123"/>
    </source>
</evidence>
<dbReference type="OrthoDB" id="422427at2759"/>
<dbReference type="Pfam" id="PF04082">
    <property type="entry name" value="Fungal_trans"/>
    <property type="match status" value="1"/>
</dbReference>
<dbReference type="CDD" id="cd12148">
    <property type="entry name" value="fungal_TF_MHR"/>
    <property type="match status" value="1"/>
</dbReference>
<dbReference type="InterPro" id="IPR051711">
    <property type="entry name" value="Stress_Response_Reg"/>
</dbReference>
<dbReference type="AlphaFoldDB" id="A0A0D1XV52"/>
<dbReference type="VEuPathDB" id="FungiDB:PV10_06594"/>